<dbReference type="OrthoDB" id="9793571at2"/>
<dbReference type="InterPro" id="IPR005119">
    <property type="entry name" value="LysR_subst-bd"/>
</dbReference>
<feature type="domain" description="HTH lysR-type" evidence="6">
    <location>
        <begin position="6"/>
        <end position="63"/>
    </location>
</feature>
<evidence type="ECO:0000256" key="4">
    <source>
        <dbReference type="ARBA" id="ARBA00023125"/>
    </source>
</evidence>
<dbReference type="HOGENOM" id="CLU_039613_37_0_5"/>
<dbReference type="PATRIC" id="fig|883079.3.peg.3433"/>
<dbReference type="InterPro" id="IPR058163">
    <property type="entry name" value="LysR-type_TF_proteobact-type"/>
</dbReference>
<evidence type="ECO:0000313" key="8">
    <source>
        <dbReference type="Proteomes" id="UP000001095"/>
    </source>
</evidence>
<evidence type="ECO:0000256" key="3">
    <source>
        <dbReference type="ARBA" id="ARBA00023015"/>
    </source>
</evidence>
<dbReference type="RefSeq" id="WP_002714228.1">
    <property type="nucleotide sequence ID" value="NZ_KB375281.1"/>
</dbReference>
<evidence type="ECO:0000259" key="6">
    <source>
        <dbReference type="PROSITE" id="PS50931"/>
    </source>
</evidence>
<dbReference type="NCBIfam" id="NF008352">
    <property type="entry name" value="PRK11139.1"/>
    <property type="match status" value="1"/>
</dbReference>
<dbReference type="Pfam" id="PF03466">
    <property type="entry name" value="LysR_substrate"/>
    <property type="match status" value="1"/>
</dbReference>
<keyword evidence="4" id="KW-0238">DNA-binding</keyword>
<reference evidence="7 8" key="1">
    <citation type="submission" date="2012-04" db="EMBL/GenBank/DDBJ databases">
        <title>The Genome Sequence of Afipia clevelandensis ATCC 49720.</title>
        <authorList>
            <consortium name="The Broad Institute Genome Sequencing Platform"/>
            <person name="Earl A."/>
            <person name="Ward D."/>
            <person name="Feldgarden M."/>
            <person name="Gevers D."/>
            <person name="Huys G."/>
            <person name="Walker B."/>
            <person name="Young S.K."/>
            <person name="Zeng Q."/>
            <person name="Gargeya S."/>
            <person name="Fitzgerald M."/>
            <person name="Haas B."/>
            <person name="Abouelleil A."/>
            <person name="Alvarado L."/>
            <person name="Arachchi H.M."/>
            <person name="Berlin A."/>
            <person name="Chapman S.B."/>
            <person name="Goldberg J."/>
            <person name="Griggs A."/>
            <person name="Gujja S."/>
            <person name="Hansen M."/>
            <person name="Howarth C."/>
            <person name="Imamovic A."/>
            <person name="Larimer J."/>
            <person name="McCowen C."/>
            <person name="Montmayeur A."/>
            <person name="Murphy C."/>
            <person name="Neiman D."/>
            <person name="Pearson M."/>
            <person name="Priest M."/>
            <person name="Roberts A."/>
            <person name="Saif S."/>
            <person name="Shea T."/>
            <person name="Sisk P."/>
            <person name="Sykes S."/>
            <person name="Wortman J."/>
            <person name="Nusbaum C."/>
            <person name="Birren B."/>
        </authorList>
    </citation>
    <scope>NUCLEOTIDE SEQUENCE [LARGE SCALE GENOMIC DNA]</scope>
    <source>
        <strain evidence="7 8">ATCC 49720</strain>
    </source>
</reference>
<protein>
    <recommendedName>
        <fullName evidence="6">HTH lysR-type domain-containing protein</fullName>
    </recommendedName>
</protein>
<dbReference type="GO" id="GO:0003700">
    <property type="term" value="F:DNA-binding transcription factor activity"/>
    <property type="evidence" value="ECO:0007669"/>
    <property type="project" value="InterPro"/>
</dbReference>
<evidence type="ECO:0000256" key="2">
    <source>
        <dbReference type="ARBA" id="ARBA00009437"/>
    </source>
</evidence>
<evidence type="ECO:0000313" key="7">
    <source>
        <dbReference type="EMBL" id="EKS33317.1"/>
    </source>
</evidence>
<comment type="similarity">
    <text evidence="2">Belongs to the LysR transcriptional regulatory family.</text>
</comment>
<dbReference type="Gene3D" id="3.40.190.10">
    <property type="entry name" value="Periplasmic binding protein-like II"/>
    <property type="match status" value="2"/>
</dbReference>
<dbReference type="PRINTS" id="PR00039">
    <property type="entry name" value="HTHLYSR"/>
</dbReference>
<dbReference type="AlphaFoldDB" id="K8NSK4"/>
<dbReference type="GO" id="GO:0006351">
    <property type="term" value="P:DNA-templated transcription"/>
    <property type="evidence" value="ECO:0007669"/>
    <property type="project" value="TreeGrafter"/>
</dbReference>
<comment type="function">
    <text evidence="1">NodD regulates the expression of the nodABCFE genes which encode other nodulation proteins. NodD is also a negative regulator of its own expression. Binds flavonoids as inducers.</text>
</comment>
<dbReference type="Proteomes" id="UP000001095">
    <property type="component" value="Unassembled WGS sequence"/>
</dbReference>
<dbReference type="FunFam" id="3.40.190.10:FF:000017">
    <property type="entry name" value="Glycine cleavage system transcriptional activator"/>
    <property type="match status" value="1"/>
</dbReference>
<evidence type="ECO:0000256" key="1">
    <source>
        <dbReference type="ARBA" id="ARBA00003502"/>
    </source>
</evidence>
<comment type="caution">
    <text evidence="7">The sequence shown here is derived from an EMBL/GenBank/DDBJ whole genome shotgun (WGS) entry which is preliminary data.</text>
</comment>
<dbReference type="PANTHER" id="PTHR30537">
    <property type="entry name" value="HTH-TYPE TRANSCRIPTIONAL REGULATOR"/>
    <property type="match status" value="1"/>
</dbReference>
<dbReference type="InterPro" id="IPR000847">
    <property type="entry name" value="LysR_HTH_N"/>
</dbReference>
<organism evidence="7 8">
    <name type="scientific">Afipia clevelandensis ATCC 49720</name>
    <dbReference type="NCBI Taxonomy" id="883079"/>
    <lineage>
        <taxon>Bacteria</taxon>
        <taxon>Pseudomonadati</taxon>
        <taxon>Pseudomonadota</taxon>
        <taxon>Alphaproteobacteria</taxon>
        <taxon>Hyphomicrobiales</taxon>
        <taxon>Nitrobacteraceae</taxon>
        <taxon>Afipia</taxon>
    </lineage>
</organism>
<proteinExistence type="inferred from homology"/>
<dbReference type="Pfam" id="PF00126">
    <property type="entry name" value="HTH_1"/>
    <property type="match status" value="1"/>
</dbReference>
<dbReference type="PANTHER" id="PTHR30537:SF74">
    <property type="entry name" value="HTH-TYPE TRANSCRIPTIONAL REGULATOR TRPI"/>
    <property type="match status" value="1"/>
</dbReference>
<dbReference type="SUPFAM" id="SSF53850">
    <property type="entry name" value="Periplasmic binding protein-like II"/>
    <property type="match status" value="1"/>
</dbReference>
<dbReference type="InterPro" id="IPR036390">
    <property type="entry name" value="WH_DNA-bd_sf"/>
</dbReference>
<keyword evidence="8" id="KW-1185">Reference proteome</keyword>
<dbReference type="InterPro" id="IPR036388">
    <property type="entry name" value="WH-like_DNA-bd_sf"/>
</dbReference>
<dbReference type="EMBL" id="AGWY01000013">
    <property type="protein sequence ID" value="EKS33317.1"/>
    <property type="molecule type" value="Genomic_DNA"/>
</dbReference>
<name>K8NSK4_9BRAD</name>
<keyword evidence="5" id="KW-0804">Transcription</keyword>
<dbReference type="SUPFAM" id="SSF46785">
    <property type="entry name" value="Winged helix' DNA-binding domain"/>
    <property type="match status" value="1"/>
</dbReference>
<gene>
    <name evidence="7" type="ORF">HMPREF9696_03358</name>
</gene>
<dbReference type="GO" id="GO:0043565">
    <property type="term" value="F:sequence-specific DNA binding"/>
    <property type="evidence" value="ECO:0007669"/>
    <property type="project" value="TreeGrafter"/>
</dbReference>
<accession>K8NSK4</accession>
<evidence type="ECO:0000256" key="5">
    <source>
        <dbReference type="ARBA" id="ARBA00023163"/>
    </source>
</evidence>
<sequence>MARRLPPLSSLPVFEAAARRMSFLQAADELGVTPGAVSRQIQNLETHLGTPLFRRTNRMVELTDAGRAYMQDIQNALETIATATERARTPERRRPLAICAYPSFAIRWLLPRWRSFHDRHPEIDIQLTTSLDSVDFSRDPFDAAVMVGNGRWPGLASVKLCPITVFPICSPARLKSRMPLKHPRDLAHHQLIHATSRPEDWPRWLEEAGAKSVDSTRGITFENQTIALQAALDDIGVAMGIEALVADELAQGRLVQPFKHVRQTRNSFYLVYPKAKAGNPQLAAFLDWLAQNN</sequence>
<dbReference type="PROSITE" id="PS50931">
    <property type="entry name" value="HTH_LYSR"/>
    <property type="match status" value="1"/>
</dbReference>
<dbReference type="CDD" id="cd08432">
    <property type="entry name" value="PBP2_GcdR_TrpI_HvrB_AmpR_like"/>
    <property type="match status" value="1"/>
</dbReference>
<dbReference type="FunFam" id="1.10.10.10:FF:000038">
    <property type="entry name" value="Glycine cleavage system transcriptional activator"/>
    <property type="match status" value="1"/>
</dbReference>
<keyword evidence="3" id="KW-0805">Transcription regulation</keyword>
<dbReference type="Gene3D" id="1.10.10.10">
    <property type="entry name" value="Winged helix-like DNA-binding domain superfamily/Winged helix DNA-binding domain"/>
    <property type="match status" value="1"/>
</dbReference>